<dbReference type="Pfam" id="PF04149">
    <property type="entry name" value="DUF397"/>
    <property type="match status" value="1"/>
</dbReference>
<sequence length="90" mass="9792">MIWRKASLSNANGGQCVEVGVWRKSALSGTRVEGALTDNAQVALEHTVDAERLFLVRDSKDPYGPVLSFTPAEWDSLLVSIKEGYLADLA</sequence>
<keyword evidence="3" id="KW-1185">Reference proteome</keyword>
<feature type="domain" description="DUF397" evidence="1">
    <location>
        <begin position="21"/>
        <end position="82"/>
    </location>
</feature>
<protein>
    <submittedName>
        <fullName evidence="2">DUF397 domain-containing protein</fullName>
    </submittedName>
</protein>
<evidence type="ECO:0000259" key="1">
    <source>
        <dbReference type="Pfam" id="PF04149"/>
    </source>
</evidence>
<reference evidence="2 3" key="1">
    <citation type="submission" date="2024-09" db="EMBL/GenBank/DDBJ databases">
        <authorList>
            <person name="Sun Q."/>
            <person name="Mori K."/>
        </authorList>
    </citation>
    <scope>NUCLEOTIDE SEQUENCE [LARGE SCALE GENOMIC DNA]</scope>
    <source>
        <strain evidence="2 3">JCM 3028</strain>
    </source>
</reference>
<evidence type="ECO:0000313" key="3">
    <source>
        <dbReference type="Proteomes" id="UP001589610"/>
    </source>
</evidence>
<dbReference type="Proteomes" id="UP001589610">
    <property type="component" value="Unassembled WGS sequence"/>
</dbReference>
<dbReference type="RefSeq" id="WP_344747597.1">
    <property type="nucleotide sequence ID" value="NZ_BAAAWW010000133.1"/>
</dbReference>
<name>A0ABV5TK15_9ACTN</name>
<dbReference type="InterPro" id="IPR007278">
    <property type="entry name" value="DUF397"/>
</dbReference>
<proteinExistence type="predicted"/>
<organism evidence="2 3">
    <name type="scientific">Streptosporangium vulgare</name>
    <dbReference type="NCBI Taxonomy" id="46190"/>
    <lineage>
        <taxon>Bacteria</taxon>
        <taxon>Bacillati</taxon>
        <taxon>Actinomycetota</taxon>
        <taxon>Actinomycetes</taxon>
        <taxon>Streptosporangiales</taxon>
        <taxon>Streptosporangiaceae</taxon>
        <taxon>Streptosporangium</taxon>
    </lineage>
</organism>
<comment type="caution">
    <text evidence="2">The sequence shown here is derived from an EMBL/GenBank/DDBJ whole genome shotgun (WGS) entry which is preliminary data.</text>
</comment>
<accession>A0ABV5TK15</accession>
<gene>
    <name evidence="2" type="ORF">ACFFRH_28610</name>
</gene>
<dbReference type="EMBL" id="JBHMBS010000016">
    <property type="protein sequence ID" value="MFB9679462.1"/>
    <property type="molecule type" value="Genomic_DNA"/>
</dbReference>
<evidence type="ECO:0000313" key="2">
    <source>
        <dbReference type="EMBL" id="MFB9679462.1"/>
    </source>
</evidence>